<feature type="binding site" evidence="5">
    <location>
        <position position="161"/>
    </location>
    <ligand>
        <name>adenosylcob(III)alamin</name>
        <dbReference type="ChEBI" id="CHEBI:18408"/>
    </ligand>
</feature>
<reference evidence="7 8" key="1">
    <citation type="submission" date="2016-10" db="EMBL/GenBank/DDBJ databases">
        <authorList>
            <person name="de Groot N.N."/>
        </authorList>
    </citation>
    <scope>NUCLEOTIDE SEQUENCE [LARGE SCALE GENOMIC DNA]</scope>
    <source>
        <strain evidence="7 8">DSM 29316</strain>
    </source>
</reference>
<organism evidence="7 8">
    <name type="scientific">Poseidonocella pacifica</name>
    <dbReference type="NCBI Taxonomy" id="871651"/>
    <lineage>
        <taxon>Bacteria</taxon>
        <taxon>Pseudomonadati</taxon>
        <taxon>Pseudomonadota</taxon>
        <taxon>Alphaproteobacteria</taxon>
        <taxon>Rhodobacterales</taxon>
        <taxon>Roseobacteraceae</taxon>
        <taxon>Poseidonocella</taxon>
    </lineage>
</organism>
<evidence type="ECO:0000256" key="4">
    <source>
        <dbReference type="ARBA" id="ARBA00024446"/>
    </source>
</evidence>
<dbReference type="InterPro" id="IPR042255">
    <property type="entry name" value="EutC_N"/>
</dbReference>
<dbReference type="PANTHER" id="PTHR39330:SF1">
    <property type="entry name" value="ETHANOLAMINE AMMONIA-LYASE SMALL SUBUNIT"/>
    <property type="match status" value="1"/>
</dbReference>
<dbReference type="GO" id="GO:0006520">
    <property type="term" value="P:amino acid metabolic process"/>
    <property type="evidence" value="ECO:0007669"/>
    <property type="project" value="InterPro"/>
</dbReference>
<dbReference type="InterPro" id="IPR009246">
    <property type="entry name" value="EutC"/>
</dbReference>
<evidence type="ECO:0000256" key="2">
    <source>
        <dbReference type="ARBA" id="ARBA00023239"/>
    </source>
</evidence>
<dbReference type="InterPro" id="IPR042251">
    <property type="entry name" value="EutC_C"/>
</dbReference>
<dbReference type="PANTHER" id="PTHR39330">
    <property type="entry name" value="ETHANOLAMINE AMMONIA-LYASE LIGHT CHAIN"/>
    <property type="match status" value="1"/>
</dbReference>
<dbReference type="GO" id="GO:0008851">
    <property type="term" value="F:ethanolamine ammonia-lyase activity"/>
    <property type="evidence" value="ECO:0007669"/>
    <property type="project" value="UniProtKB-UniRule"/>
</dbReference>
<feature type="binding site" evidence="5">
    <location>
        <position position="190"/>
    </location>
    <ligand>
        <name>adenosylcob(III)alamin</name>
        <dbReference type="ChEBI" id="CHEBI:18408"/>
    </ligand>
</feature>
<dbReference type="GO" id="GO:0031471">
    <property type="term" value="C:ethanolamine degradation polyhedral organelle"/>
    <property type="evidence" value="ECO:0007669"/>
    <property type="project" value="UniProtKB-UniRule"/>
</dbReference>
<dbReference type="GO" id="GO:0046336">
    <property type="term" value="P:ethanolamine catabolic process"/>
    <property type="evidence" value="ECO:0007669"/>
    <property type="project" value="UniProtKB-UniRule"/>
</dbReference>
<comment type="subunit">
    <text evidence="5">The basic unit is a heterodimer which dimerizes to form tetramers. The heterotetramers trimerize; 6 large subunits form a core ring with 6 small subunits projecting outwards.</text>
</comment>
<keyword evidence="8" id="KW-1185">Reference proteome</keyword>
<dbReference type="RefSeq" id="WP_092062380.1">
    <property type="nucleotide sequence ID" value="NZ_FOJU01000002.1"/>
</dbReference>
<protein>
    <recommendedName>
        <fullName evidence="5">Ethanolamine ammonia-lyase small subunit</fullName>
        <shortName evidence="5">EAL small subunit</shortName>
        <ecNumber evidence="5">4.3.1.7</ecNumber>
    </recommendedName>
</protein>
<evidence type="ECO:0000256" key="3">
    <source>
        <dbReference type="ARBA" id="ARBA00023285"/>
    </source>
</evidence>
<comment type="subcellular location">
    <subcellularLocation>
        <location evidence="5">Bacterial microcompartment</location>
    </subcellularLocation>
</comment>
<evidence type="ECO:0000256" key="6">
    <source>
        <dbReference type="SAM" id="MobiDB-lite"/>
    </source>
</evidence>
<evidence type="ECO:0000313" key="8">
    <source>
        <dbReference type="Proteomes" id="UP000198796"/>
    </source>
</evidence>
<evidence type="ECO:0000256" key="5">
    <source>
        <dbReference type="HAMAP-Rule" id="MF_00601"/>
    </source>
</evidence>
<gene>
    <name evidence="5" type="primary">eutC</name>
    <name evidence="7" type="ORF">SAMN05421688_1442</name>
</gene>
<keyword evidence="3 5" id="KW-0170">Cobalt</keyword>
<comment type="similarity">
    <text evidence="5">Belongs to the EutC family.</text>
</comment>
<name>A0A1I0WH93_9RHOB</name>
<dbReference type="UniPathway" id="UPA00560"/>
<dbReference type="EC" id="4.3.1.7" evidence="5"/>
<feature type="binding site" evidence="5">
    <location>
        <position position="140"/>
    </location>
    <ligand>
        <name>adenosylcob(III)alamin</name>
        <dbReference type="ChEBI" id="CHEBI:18408"/>
    </ligand>
</feature>
<feature type="region of interest" description="Disordered" evidence="6">
    <location>
        <begin position="223"/>
        <end position="246"/>
    </location>
</feature>
<comment type="pathway">
    <text evidence="5">Amine and polyamine degradation; ethanolamine degradation.</text>
</comment>
<keyword evidence="4 5" id="KW-1283">Bacterial microcompartment</keyword>
<sequence length="246" mass="26371">MTRTLSKLSELTPARVRLDAKATPLPLRNLLNFQEDHASARDAIFEKVDWTQLEATVGPLHHVRSRAHSREEYLRRPDLGRTLSRDASIPSSRPKLAIVLADGLSPPALVRQAPLVIAALREQNEDARDAPVFAASEARVALGDAVGEAAGAEMVLVLIGERPGLSVSSSLGAYLTYAPRPGTRDSARNCVSNIHDKGGLTAEKAASRLSWLIVAAQRAGQTGVALKDESPVDPSLPSPTQDIKET</sequence>
<comment type="catalytic activity">
    <reaction evidence="5">
        <text>ethanolamine = acetaldehyde + NH4(+)</text>
        <dbReference type="Rhea" id="RHEA:15313"/>
        <dbReference type="ChEBI" id="CHEBI:15343"/>
        <dbReference type="ChEBI" id="CHEBI:28938"/>
        <dbReference type="ChEBI" id="CHEBI:57603"/>
        <dbReference type="EC" id="4.3.1.7"/>
    </reaction>
</comment>
<dbReference type="NCBIfam" id="NF003971">
    <property type="entry name" value="PRK05465.1"/>
    <property type="match status" value="1"/>
</dbReference>
<dbReference type="OrthoDB" id="114248at2"/>
<dbReference type="HAMAP" id="MF_00601">
    <property type="entry name" value="EutC"/>
    <property type="match status" value="1"/>
</dbReference>
<keyword evidence="1 5" id="KW-0846">Cobalamin</keyword>
<keyword evidence="2 5" id="KW-0456">Lyase</keyword>
<evidence type="ECO:0000256" key="1">
    <source>
        <dbReference type="ARBA" id="ARBA00022628"/>
    </source>
</evidence>
<comment type="function">
    <text evidence="5">Catalyzes the deamination of various vicinal amino-alcohols to oxo compounds. Allows this organism to utilize ethanolamine as the sole source of nitrogen and carbon in the presence of external vitamin B12.</text>
</comment>
<dbReference type="EMBL" id="FOJU01000002">
    <property type="protein sequence ID" value="SFA88119.1"/>
    <property type="molecule type" value="Genomic_DNA"/>
</dbReference>
<dbReference type="GO" id="GO:0009350">
    <property type="term" value="C:ethanolamine ammonia-lyase complex"/>
    <property type="evidence" value="ECO:0007669"/>
    <property type="project" value="UniProtKB-UniRule"/>
</dbReference>
<evidence type="ECO:0000313" key="7">
    <source>
        <dbReference type="EMBL" id="SFA88119.1"/>
    </source>
</evidence>
<dbReference type="STRING" id="871651.SAMN05421688_1442"/>
<accession>A0A1I0WH93</accession>
<dbReference type="Gene3D" id="3.40.50.11240">
    <property type="entry name" value="Ethanolamine ammonia-lyase light chain (EutC)"/>
    <property type="match status" value="1"/>
</dbReference>
<dbReference type="GO" id="GO:0031419">
    <property type="term" value="F:cobalamin binding"/>
    <property type="evidence" value="ECO:0007669"/>
    <property type="project" value="UniProtKB-UniRule"/>
</dbReference>
<dbReference type="Pfam" id="PF05985">
    <property type="entry name" value="EutC"/>
    <property type="match status" value="1"/>
</dbReference>
<proteinExistence type="inferred from homology"/>
<dbReference type="Proteomes" id="UP000198796">
    <property type="component" value="Unassembled WGS sequence"/>
</dbReference>
<dbReference type="Gene3D" id="1.10.30.40">
    <property type="entry name" value="Ethanolamine ammonia-lyase light chain (EutC), N-terminal domain"/>
    <property type="match status" value="1"/>
</dbReference>
<dbReference type="AlphaFoldDB" id="A0A1I0WH93"/>
<comment type="cofactor">
    <cofactor evidence="5">
        <name>adenosylcob(III)alamin</name>
        <dbReference type="ChEBI" id="CHEBI:18408"/>
    </cofactor>
    <text evidence="5">Binds between the large and small subunits.</text>
</comment>